<dbReference type="GO" id="GO:0004768">
    <property type="term" value="F:stearoyl-CoA 9-desaturase activity"/>
    <property type="evidence" value="ECO:0007669"/>
    <property type="project" value="InterPro"/>
</dbReference>
<feature type="transmembrane region" description="Helical" evidence="13">
    <location>
        <begin position="83"/>
        <end position="105"/>
    </location>
</feature>
<dbReference type="GO" id="GO:0005789">
    <property type="term" value="C:endoplasmic reticulum membrane"/>
    <property type="evidence" value="ECO:0007669"/>
    <property type="project" value="TreeGrafter"/>
</dbReference>
<keyword evidence="7 12" id="KW-0560">Oxidoreductase</keyword>
<evidence type="ECO:0000259" key="14">
    <source>
        <dbReference type="Pfam" id="PF00487"/>
    </source>
</evidence>
<evidence type="ECO:0000256" key="3">
    <source>
        <dbReference type="ARBA" id="ARBA00022516"/>
    </source>
</evidence>
<dbReference type="PANTHER" id="PTHR11351">
    <property type="entry name" value="ACYL-COA DESATURASE"/>
    <property type="match status" value="1"/>
</dbReference>
<comment type="domain">
    <text evidence="12">The histidine box domains are involved in binding the catalytic metal ions.</text>
</comment>
<dbReference type="Proteomes" id="UP000242457">
    <property type="component" value="Unassembled WGS sequence"/>
</dbReference>
<evidence type="ECO:0000256" key="4">
    <source>
        <dbReference type="ARBA" id="ARBA00022692"/>
    </source>
</evidence>
<reference evidence="15 16" key="1">
    <citation type="submission" date="2014-07" db="EMBL/GenBank/DDBJ databases">
        <title>Genomic and transcriptomic analysis on Apis cerana provide comprehensive insights into honey bee biology.</title>
        <authorList>
            <person name="Diao Q."/>
            <person name="Sun L."/>
            <person name="Zheng H."/>
            <person name="Zheng H."/>
            <person name="Xu S."/>
            <person name="Wang S."/>
            <person name="Zeng Z."/>
            <person name="Hu F."/>
            <person name="Su S."/>
            <person name="Wu J."/>
        </authorList>
    </citation>
    <scope>NUCLEOTIDE SEQUENCE [LARGE SCALE GENOMIC DNA]</scope>
    <source>
        <tissue evidence="15">Pupae without intestine</tissue>
    </source>
</reference>
<dbReference type="EMBL" id="KZ288431">
    <property type="protein sequence ID" value="PBC25824.1"/>
    <property type="molecule type" value="Genomic_DNA"/>
</dbReference>
<dbReference type="Pfam" id="PF00487">
    <property type="entry name" value="FA_desaturase"/>
    <property type="match status" value="1"/>
</dbReference>
<keyword evidence="3 12" id="KW-0444">Lipid biosynthesis</keyword>
<keyword evidence="9" id="KW-0443">Lipid metabolism</keyword>
<protein>
    <submittedName>
        <fullName evidence="15">Acyl-CoA Delta(11) desaturase</fullName>
    </submittedName>
</protein>
<proteinExistence type="inferred from homology"/>
<dbReference type="GO" id="GO:0005506">
    <property type="term" value="F:iron ion binding"/>
    <property type="evidence" value="ECO:0007669"/>
    <property type="project" value="TreeGrafter"/>
</dbReference>
<keyword evidence="16" id="KW-1185">Reference proteome</keyword>
<dbReference type="InterPro" id="IPR015876">
    <property type="entry name" value="Acyl-CoA_DS"/>
</dbReference>
<dbReference type="GO" id="GO:0006636">
    <property type="term" value="P:unsaturated fatty acid biosynthetic process"/>
    <property type="evidence" value="ECO:0007669"/>
    <property type="project" value="InterPro"/>
</dbReference>
<evidence type="ECO:0000256" key="11">
    <source>
        <dbReference type="ARBA" id="ARBA00023160"/>
    </source>
</evidence>
<organism evidence="15 16">
    <name type="scientific">Apis cerana cerana</name>
    <name type="common">Oriental honeybee</name>
    <dbReference type="NCBI Taxonomy" id="94128"/>
    <lineage>
        <taxon>Eukaryota</taxon>
        <taxon>Metazoa</taxon>
        <taxon>Ecdysozoa</taxon>
        <taxon>Arthropoda</taxon>
        <taxon>Hexapoda</taxon>
        <taxon>Insecta</taxon>
        <taxon>Pterygota</taxon>
        <taxon>Neoptera</taxon>
        <taxon>Endopterygota</taxon>
        <taxon>Hymenoptera</taxon>
        <taxon>Apocrita</taxon>
        <taxon>Aculeata</taxon>
        <taxon>Apoidea</taxon>
        <taxon>Anthophila</taxon>
        <taxon>Apidae</taxon>
        <taxon>Apis</taxon>
    </lineage>
</organism>
<evidence type="ECO:0000256" key="12">
    <source>
        <dbReference type="RuleBase" id="RU000581"/>
    </source>
</evidence>
<keyword evidence="6 13" id="KW-1133">Transmembrane helix</keyword>
<feature type="domain" description="Fatty acid desaturase" evidence="14">
    <location>
        <begin position="84"/>
        <end position="286"/>
    </location>
</feature>
<sequence length="377" mass="44136">MAPNLFGSSATLYLEASQQDVHQEKSTIEKENNQKLIQKSSSSKSKYKWKIVWRNVIAFIYFHFGGLYGFYLWGNGSTKAYTILWTILVTFCIAMGITAGAHRLWSHRAYKAKWPLRFVLMLLQTTAFQNHIYEWVRDHRVHHKFTDTDADPHNAQRGFFFSHMGWLLVRKHPDVFKKGATVDLSDLEKDPIVVWQRRLYIVLMPLLCFVVPVWIPYYFWNEKFINAWYSNLARYAFSLNATWLVNSAAHMWGMRPYDKNIGPTENLTVSILGCGEGWHNYHHVFPWDYKAGEFGNYNTNFSTAFIDLCARLGLAYDMKTVPVEVIKKRAARTGDGSRYDKNEAIYHHNHEDMKWGWGDTDMKPEEIQEVDIYNKGE</sequence>
<evidence type="ECO:0000256" key="6">
    <source>
        <dbReference type="ARBA" id="ARBA00022989"/>
    </source>
</evidence>
<keyword evidence="8" id="KW-0408">Iron</keyword>
<evidence type="ECO:0000256" key="13">
    <source>
        <dbReference type="SAM" id="Phobius"/>
    </source>
</evidence>
<comment type="cofactor">
    <cofactor evidence="12">
        <name>Fe(2+)</name>
        <dbReference type="ChEBI" id="CHEBI:29033"/>
    </cofactor>
</comment>
<evidence type="ECO:0000313" key="16">
    <source>
        <dbReference type="Proteomes" id="UP000242457"/>
    </source>
</evidence>
<keyword evidence="5" id="KW-0276">Fatty acid metabolism</keyword>
<evidence type="ECO:0000313" key="15">
    <source>
        <dbReference type="EMBL" id="PBC25824.1"/>
    </source>
</evidence>
<evidence type="ECO:0000256" key="7">
    <source>
        <dbReference type="ARBA" id="ARBA00023002"/>
    </source>
</evidence>
<dbReference type="PANTHER" id="PTHR11351:SF98">
    <property type="entry name" value="RE43130P"/>
    <property type="match status" value="1"/>
</dbReference>
<keyword evidence="11 12" id="KW-0275">Fatty acid biosynthesis</keyword>
<gene>
    <name evidence="15" type="ORF">APICC_01590</name>
</gene>
<keyword evidence="10 13" id="KW-0472">Membrane</keyword>
<evidence type="ECO:0000256" key="1">
    <source>
        <dbReference type="ARBA" id="ARBA00004141"/>
    </source>
</evidence>
<dbReference type="CDD" id="cd03505">
    <property type="entry name" value="Delta9-FADS-like"/>
    <property type="match status" value="1"/>
</dbReference>
<evidence type="ECO:0000256" key="5">
    <source>
        <dbReference type="ARBA" id="ARBA00022832"/>
    </source>
</evidence>
<feature type="transmembrane region" description="Helical" evidence="13">
    <location>
        <begin position="199"/>
        <end position="220"/>
    </location>
</feature>
<evidence type="ECO:0000256" key="9">
    <source>
        <dbReference type="ARBA" id="ARBA00023098"/>
    </source>
</evidence>
<keyword evidence="4 12" id="KW-0812">Transmembrane</keyword>
<dbReference type="OrthoDB" id="10260134at2759"/>
<dbReference type="InterPro" id="IPR009160">
    <property type="entry name" value="Acyl-CoA_deSatase_haem/ster-bd"/>
</dbReference>
<comment type="subcellular location">
    <subcellularLocation>
        <location evidence="1">Membrane</location>
        <topology evidence="1">Multi-pass membrane protein</topology>
    </subcellularLocation>
</comment>
<feature type="transmembrane region" description="Helical" evidence="13">
    <location>
        <begin position="51"/>
        <end position="71"/>
    </location>
</feature>
<evidence type="ECO:0000256" key="10">
    <source>
        <dbReference type="ARBA" id="ARBA00023136"/>
    </source>
</evidence>
<dbReference type="PRINTS" id="PR00075">
    <property type="entry name" value="FACDDSATRASE"/>
</dbReference>
<dbReference type="InterPro" id="IPR005804">
    <property type="entry name" value="FA_desaturase_dom"/>
</dbReference>
<comment type="similarity">
    <text evidence="2 12">Belongs to the fatty acid desaturase type 1 family.</text>
</comment>
<accession>A0A2A3E2X3</accession>
<dbReference type="STRING" id="94128.A0A2A3E2X3"/>
<evidence type="ECO:0000256" key="8">
    <source>
        <dbReference type="ARBA" id="ARBA00023004"/>
    </source>
</evidence>
<dbReference type="PIRSF" id="PIRSF000345">
    <property type="entry name" value="OLE1"/>
    <property type="match status" value="1"/>
</dbReference>
<name>A0A2A3E2X3_APICC</name>
<evidence type="ECO:0000256" key="2">
    <source>
        <dbReference type="ARBA" id="ARBA00009295"/>
    </source>
</evidence>
<dbReference type="AlphaFoldDB" id="A0A2A3E2X3"/>